<keyword evidence="4 6" id="KW-0472">Membrane</keyword>
<dbReference type="GO" id="GO:0012505">
    <property type="term" value="C:endomembrane system"/>
    <property type="evidence" value="ECO:0007669"/>
    <property type="project" value="UniProtKB-SubCell"/>
</dbReference>
<feature type="compositionally biased region" description="Basic and acidic residues" evidence="5">
    <location>
        <begin position="305"/>
        <end position="316"/>
    </location>
</feature>
<feature type="transmembrane region" description="Helical" evidence="6">
    <location>
        <begin position="12"/>
        <end position="35"/>
    </location>
</feature>
<evidence type="ECO:0000256" key="3">
    <source>
        <dbReference type="ARBA" id="ARBA00022989"/>
    </source>
</evidence>
<evidence type="ECO:0000259" key="7">
    <source>
        <dbReference type="Pfam" id="PF10277"/>
    </source>
</evidence>
<dbReference type="PANTHER" id="PTHR21324:SF2">
    <property type="entry name" value="EG:22E5.9 PROTEIN"/>
    <property type="match status" value="1"/>
</dbReference>
<proteinExistence type="predicted"/>
<dbReference type="Pfam" id="PF10277">
    <property type="entry name" value="Frag1"/>
    <property type="match status" value="1"/>
</dbReference>
<keyword evidence="3 6" id="KW-1133">Transmembrane helix</keyword>
<accession>A0AAV5S2V8</accession>
<dbReference type="AlphaFoldDB" id="A0AAV5S2V8"/>
<dbReference type="Proteomes" id="UP001377567">
    <property type="component" value="Unassembled WGS sequence"/>
</dbReference>
<feature type="region of interest" description="Disordered" evidence="5">
    <location>
        <begin position="294"/>
        <end position="316"/>
    </location>
</feature>
<organism evidence="8 9">
    <name type="scientific">Maudiozyma humilis</name>
    <name type="common">Sour dough yeast</name>
    <name type="synonym">Kazachstania humilis</name>
    <dbReference type="NCBI Taxonomy" id="51915"/>
    <lineage>
        <taxon>Eukaryota</taxon>
        <taxon>Fungi</taxon>
        <taxon>Dikarya</taxon>
        <taxon>Ascomycota</taxon>
        <taxon>Saccharomycotina</taxon>
        <taxon>Saccharomycetes</taxon>
        <taxon>Saccharomycetales</taxon>
        <taxon>Saccharomycetaceae</taxon>
        <taxon>Maudiozyma</taxon>
    </lineage>
</organism>
<reference evidence="8 9" key="1">
    <citation type="journal article" date="2023" name="Elife">
        <title>Identification of key yeast species and microbe-microbe interactions impacting larval growth of Drosophila in the wild.</title>
        <authorList>
            <person name="Mure A."/>
            <person name="Sugiura Y."/>
            <person name="Maeda R."/>
            <person name="Honda K."/>
            <person name="Sakurai N."/>
            <person name="Takahashi Y."/>
            <person name="Watada M."/>
            <person name="Katoh T."/>
            <person name="Gotoh A."/>
            <person name="Gotoh Y."/>
            <person name="Taniguchi I."/>
            <person name="Nakamura K."/>
            <person name="Hayashi T."/>
            <person name="Katayama T."/>
            <person name="Uemura T."/>
            <person name="Hattori Y."/>
        </authorList>
    </citation>
    <scope>NUCLEOTIDE SEQUENCE [LARGE SCALE GENOMIC DNA]</scope>
    <source>
        <strain evidence="8 9">KH-74</strain>
    </source>
</reference>
<dbReference type="GO" id="GO:0005886">
    <property type="term" value="C:plasma membrane"/>
    <property type="evidence" value="ECO:0007669"/>
    <property type="project" value="TreeGrafter"/>
</dbReference>
<feature type="transmembrane region" description="Helical" evidence="6">
    <location>
        <begin position="113"/>
        <end position="136"/>
    </location>
</feature>
<keyword evidence="2 6" id="KW-0812">Transmembrane</keyword>
<feature type="transmembrane region" description="Helical" evidence="6">
    <location>
        <begin position="239"/>
        <end position="257"/>
    </location>
</feature>
<evidence type="ECO:0000256" key="1">
    <source>
        <dbReference type="ARBA" id="ARBA00004127"/>
    </source>
</evidence>
<evidence type="ECO:0000313" key="8">
    <source>
        <dbReference type="EMBL" id="GMM58169.1"/>
    </source>
</evidence>
<evidence type="ECO:0000256" key="2">
    <source>
        <dbReference type="ARBA" id="ARBA00022692"/>
    </source>
</evidence>
<feature type="compositionally biased region" description="Polar residues" evidence="5">
    <location>
        <begin position="294"/>
        <end position="304"/>
    </location>
</feature>
<feature type="transmembrane region" description="Helical" evidence="6">
    <location>
        <begin position="142"/>
        <end position="167"/>
    </location>
</feature>
<evidence type="ECO:0000256" key="5">
    <source>
        <dbReference type="SAM" id="MobiDB-lite"/>
    </source>
</evidence>
<sequence length="316" mass="36421">MLGIQKPGNGWFILPWVAFIPWYGMLIAMLICWGVQGRPIYDFMDEYSNPIYISDIGATNLRPLFIACSAWQGLGWCLTVVAEYWQRGGTIPLVQSRPHFSMAPWFTKHERNLIISACCFAIIGELGLLFCTIFSTKNYPHVHTAMVCVFVVLMFLSILCLTAEYAVMGRHYALIHPQATGTEGIRFDDLKWNEWPGVKWNKYTVSAICKFVWLVLAVVWAICFAAIKHKSRSADFEWLLAFWFGIIFVILSVDFYLGGRFRVSRYFHQINNYRGYYKYEEMRAVANNQEMGGTYSNDLETSESFPKDNDDERTSA</sequence>
<comment type="subcellular location">
    <subcellularLocation>
        <location evidence="1">Endomembrane system</location>
        <topology evidence="1">Multi-pass membrane protein</topology>
    </subcellularLocation>
</comment>
<evidence type="ECO:0000256" key="4">
    <source>
        <dbReference type="ARBA" id="ARBA00023136"/>
    </source>
</evidence>
<dbReference type="InterPro" id="IPR050911">
    <property type="entry name" value="DRAM/TMEM150_Autophagy_Mod"/>
</dbReference>
<gene>
    <name evidence="8" type="ORF">DAKH74_047850</name>
</gene>
<dbReference type="PANTHER" id="PTHR21324">
    <property type="entry name" value="FASTING-INDUCIBLE INTEGRAL MEMBRANE PROTEIN TM6P1-RELATED"/>
    <property type="match status" value="1"/>
</dbReference>
<feature type="domain" description="CWH43-like N-terminal" evidence="7">
    <location>
        <begin position="11"/>
        <end position="256"/>
    </location>
</feature>
<keyword evidence="9" id="KW-1185">Reference proteome</keyword>
<protein>
    <submittedName>
        <fullName evidence="8">Sfk1 protein</fullName>
    </submittedName>
</protein>
<dbReference type="InterPro" id="IPR019402">
    <property type="entry name" value="CWH43_N"/>
</dbReference>
<name>A0AAV5S2V8_MAUHU</name>
<evidence type="ECO:0000313" key="9">
    <source>
        <dbReference type="Proteomes" id="UP001377567"/>
    </source>
</evidence>
<comment type="caution">
    <text evidence="8">The sequence shown here is derived from an EMBL/GenBank/DDBJ whole genome shotgun (WGS) entry which is preliminary data.</text>
</comment>
<dbReference type="EMBL" id="BTGD01000020">
    <property type="protein sequence ID" value="GMM58169.1"/>
    <property type="molecule type" value="Genomic_DNA"/>
</dbReference>
<feature type="transmembrane region" description="Helical" evidence="6">
    <location>
        <begin position="207"/>
        <end position="227"/>
    </location>
</feature>
<evidence type="ECO:0000256" key="6">
    <source>
        <dbReference type="SAM" id="Phobius"/>
    </source>
</evidence>